<reference evidence="1" key="1">
    <citation type="submission" date="2020-05" db="EMBL/GenBank/DDBJ databases">
        <title>Large-scale comparative analyses of tick genomes elucidate their genetic diversity and vector capacities.</title>
        <authorList>
            <person name="Jia N."/>
            <person name="Wang J."/>
            <person name="Shi W."/>
            <person name="Du L."/>
            <person name="Sun Y."/>
            <person name="Zhan W."/>
            <person name="Jiang J."/>
            <person name="Wang Q."/>
            <person name="Zhang B."/>
            <person name="Ji P."/>
            <person name="Sakyi L.B."/>
            <person name="Cui X."/>
            <person name="Yuan T."/>
            <person name="Jiang B."/>
            <person name="Yang W."/>
            <person name="Lam T.T.-Y."/>
            <person name="Chang Q."/>
            <person name="Ding S."/>
            <person name="Wang X."/>
            <person name="Zhu J."/>
            <person name="Ruan X."/>
            <person name="Zhao L."/>
            <person name="Wei J."/>
            <person name="Que T."/>
            <person name="Du C."/>
            <person name="Cheng J."/>
            <person name="Dai P."/>
            <person name="Han X."/>
            <person name="Huang E."/>
            <person name="Gao Y."/>
            <person name="Liu J."/>
            <person name="Shao H."/>
            <person name="Ye R."/>
            <person name="Li L."/>
            <person name="Wei W."/>
            <person name="Wang X."/>
            <person name="Wang C."/>
            <person name="Yang T."/>
            <person name="Huo Q."/>
            <person name="Li W."/>
            <person name="Guo W."/>
            <person name="Chen H."/>
            <person name="Zhou L."/>
            <person name="Ni X."/>
            <person name="Tian J."/>
            <person name="Zhou Y."/>
            <person name="Sheng Y."/>
            <person name="Liu T."/>
            <person name="Pan Y."/>
            <person name="Xia L."/>
            <person name="Li J."/>
            <person name="Zhao F."/>
            <person name="Cao W."/>
        </authorList>
    </citation>
    <scope>NUCLEOTIDE SEQUENCE</scope>
    <source>
        <strain evidence="1">Dsil-2018</strain>
    </source>
</reference>
<gene>
    <name evidence="1" type="ORF">HPB49_022763</name>
</gene>
<keyword evidence="2" id="KW-1185">Reference proteome</keyword>
<proteinExistence type="predicted"/>
<name>A0ACB8D911_DERSI</name>
<evidence type="ECO:0000313" key="2">
    <source>
        <dbReference type="Proteomes" id="UP000821865"/>
    </source>
</evidence>
<organism evidence="1 2">
    <name type="scientific">Dermacentor silvarum</name>
    <name type="common">Tick</name>
    <dbReference type="NCBI Taxonomy" id="543639"/>
    <lineage>
        <taxon>Eukaryota</taxon>
        <taxon>Metazoa</taxon>
        <taxon>Ecdysozoa</taxon>
        <taxon>Arthropoda</taxon>
        <taxon>Chelicerata</taxon>
        <taxon>Arachnida</taxon>
        <taxon>Acari</taxon>
        <taxon>Parasitiformes</taxon>
        <taxon>Ixodida</taxon>
        <taxon>Ixodoidea</taxon>
        <taxon>Ixodidae</taxon>
        <taxon>Rhipicephalinae</taxon>
        <taxon>Dermacentor</taxon>
    </lineage>
</organism>
<protein>
    <submittedName>
        <fullName evidence="1">Uncharacterized protein</fullName>
    </submittedName>
</protein>
<evidence type="ECO:0000313" key="1">
    <source>
        <dbReference type="EMBL" id="KAH7960749.1"/>
    </source>
</evidence>
<sequence>MWRTATTTSPGNSKAPSAASRHTQRRLHGLHSPISSESAQAQEEQAAWEAKEIFNTAKGKATTPQALASEMQTLLTFRFTLAKVRQATTSTFLISYLAPTSESGAHFPTWLRNRNSDTPCKLRLPFRLRRGSTSPKCVPTLRGSPHDAGSSSRRGGSDQPGTLASMAANVQRSSAICRSGRPSCGRDNCPDAVDAAALRESNAALTRRLSASESRVRDLESQLRDLRERETRSERNFQLVVNELHVVRESLMALEHSSRSLAERFEANIGGGAATASAKEASAKATGPDASHGSCVEDRLTSIEASLDRLCSRMSSLSGRTDMVPGSNVPTPAVQSLTKDEVTQAVQEALRRQSTQQKSLLEDERRRLMQSFAESFQVAISQFLQSLNSDNLDS</sequence>
<accession>A0ACB8D911</accession>
<comment type="caution">
    <text evidence="1">The sequence shown here is derived from an EMBL/GenBank/DDBJ whole genome shotgun (WGS) entry which is preliminary data.</text>
</comment>
<dbReference type="Proteomes" id="UP000821865">
    <property type="component" value="Chromosome 3"/>
</dbReference>
<dbReference type="EMBL" id="CM023472">
    <property type="protein sequence ID" value="KAH7960749.1"/>
    <property type="molecule type" value="Genomic_DNA"/>
</dbReference>